<protein>
    <submittedName>
        <fullName evidence="1">Uncharacterized protein</fullName>
    </submittedName>
</protein>
<sequence length="70" mass="7667">MKIKAQAGGNCDSVVDHRGVCHECGCSYTDLYMGYSSTKPAYTKCIAKLMRLESQSDFDKVLPVSVEGSR</sequence>
<evidence type="ECO:0000313" key="2">
    <source>
        <dbReference type="Proteomes" id="UP000001075"/>
    </source>
</evidence>
<dbReference type="Proteomes" id="UP000001075">
    <property type="component" value="Unassembled WGS sequence"/>
</dbReference>
<dbReference type="InParanoid" id="G3HJ42"/>
<gene>
    <name evidence="1" type="ORF">I79_010676</name>
</gene>
<proteinExistence type="predicted"/>
<dbReference type="AlphaFoldDB" id="G3HJ42"/>
<dbReference type="EMBL" id="JH000421">
    <property type="protein sequence ID" value="EGW05062.1"/>
    <property type="molecule type" value="Genomic_DNA"/>
</dbReference>
<evidence type="ECO:0000313" key="1">
    <source>
        <dbReference type="EMBL" id="EGW05062.1"/>
    </source>
</evidence>
<organism evidence="1 2">
    <name type="scientific">Cricetulus griseus</name>
    <name type="common">Chinese hamster</name>
    <name type="synonym">Cricetulus barabensis griseus</name>
    <dbReference type="NCBI Taxonomy" id="10029"/>
    <lineage>
        <taxon>Eukaryota</taxon>
        <taxon>Metazoa</taxon>
        <taxon>Chordata</taxon>
        <taxon>Craniata</taxon>
        <taxon>Vertebrata</taxon>
        <taxon>Euteleostomi</taxon>
        <taxon>Mammalia</taxon>
        <taxon>Eutheria</taxon>
        <taxon>Euarchontoglires</taxon>
        <taxon>Glires</taxon>
        <taxon>Rodentia</taxon>
        <taxon>Myomorpha</taxon>
        <taxon>Muroidea</taxon>
        <taxon>Cricetidae</taxon>
        <taxon>Cricetinae</taxon>
        <taxon>Cricetulus</taxon>
    </lineage>
</organism>
<reference evidence="2" key="1">
    <citation type="journal article" date="2011" name="Nat. Biotechnol.">
        <title>The genomic sequence of the Chinese hamster ovary (CHO)-K1 cell line.</title>
        <authorList>
            <person name="Xu X."/>
            <person name="Nagarajan H."/>
            <person name="Lewis N.E."/>
            <person name="Pan S."/>
            <person name="Cai Z."/>
            <person name="Liu X."/>
            <person name="Chen W."/>
            <person name="Xie M."/>
            <person name="Wang W."/>
            <person name="Hammond S."/>
            <person name="Andersen M.R."/>
            <person name="Neff N."/>
            <person name="Passarelli B."/>
            <person name="Koh W."/>
            <person name="Fan H.C."/>
            <person name="Wang J."/>
            <person name="Gui Y."/>
            <person name="Lee K.H."/>
            <person name="Betenbaugh M.J."/>
            <person name="Quake S.R."/>
            <person name="Famili I."/>
            <person name="Palsson B.O."/>
            <person name="Wang J."/>
        </authorList>
    </citation>
    <scope>NUCLEOTIDE SEQUENCE [LARGE SCALE GENOMIC DNA]</scope>
    <source>
        <strain evidence="2">CHO K1 cell line</strain>
    </source>
</reference>
<name>G3HJ42_CRIGR</name>
<accession>G3HJ42</accession>